<name>A7ICY6_XANP2</name>
<dbReference type="Proteomes" id="UP000002417">
    <property type="component" value="Chromosome"/>
</dbReference>
<dbReference type="PROSITE" id="PS50977">
    <property type="entry name" value="HTH_TETR_2"/>
    <property type="match status" value="1"/>
</dbReference>
<dbReference type="PhylomeDB" id="A7ICY6"/>
<gene>
    <name evidence="4" type="ordered locus">Xaut_0626</name>
</gene>
<dbReference type="STRING" id="78245.Xaut_0626"/>
<dbReference type="Pfam" id="PF17932">
    <property type="entry name" value="TetR_C_24"/>
    <property type="match status" value="1"/>
</dbReference>
<protein>
    <submittedName>
        <fullName evidence="4">Transcriptional regulator, TetR family</fullName>
    </submittedName>
</protein>
<dbReference type="SUPFAM" id="SSF48498">
    <property type="entry name" value="Tetracyclin repressor-like, C-terminal domain"/>
    <property type="match status" value="1"/>
</dbReference>
<dbReference type="InterPro" id="IPR050109">
    <property type="entry name" value="HTH-type_TetR-like_transc_reg"/>
</dbReference>
<dbReference type="KEGG" id="xau:Xaut_0626"/>
<dbReference type="Gene3D" id="1.10.357.10">
    <property type="entry name" value="Tetracycline Repressor, domain 2"/>
    <property type="match status" value="1"/>
</dbReference>
<evidence type="ECO:0000259" key="3">
    <source>
        <dbReference type="PROSITE" id="PS50977"/>
    </source>
</evidence>
<proteinExistence type="predicted"/>
<accession>A7ICY6</accession>
<dbReference type="GO" id="GO:0003700">
    <property type="term" value="F:DNA-binding transcription factor activity"/>
    <property type="evidence" value="ECO:0007669"/>
    <property type="project" value="TreeGrafter"/>
</dbReference>
<dbReference type="InterPro" id="IPR036271">
    <property type="entry name" value="Tet_transcr_reg_TetR-rel_C_sf"/>
</dbReference>
<dbReference type="EMBL" id="CP000781">
    <property type="protein sequence ID" value="ABS65879.1"/>
    <property type="molecule type" value="Genomic_DNA"/>
</dbReference>
<dbReference type="SUPFAM" id="SSF46689">
    <property type="entry name" value="Homeodomain-like"/>
    <property type="match status" value="1"/>
</dbReference>
<evidence type="ECO:0000313" key="4">
    <source>
        <dbReference type="EMBL" id="ABS65879.1"/>
    </source>
</evidence>
<dbReference type="GO" id="GO:0000976">
    <property type="term" value="F:transcription cis-regulatory region binding"/>
    <property type="evidence" value="ECO:0007669"/>
    <property type="project" value="TreeGrafter"/>
</dbReference>
<evidence type="ECO:0000313" key="5">
    <source>
        <dbReference type="Proteomes" id="UP000002417"/>
    </source>
</evidence>
<reference evidence="4 5" key="1">
    <citation type="submission" date="2007-07" db="EMBL/GenBank/DDBJ databases">
        <title>Complete sequence of chromosome of Xanthobacter autotrophicus Py2.</title>
        <authorList>
            <consortium name="US DOE Joint Genome Institute"/>
            <person name="Copeland A."/>
            <person name="Lucas S."/>
            <person name="Lapidus A."/>
            <person name="Barry K."/>
            <person name="Glavina del Rio T."/>
            <person name="Hammon N."/>
            <person name="Israni S."/>
            <person name="Dalin E."/>
            <person name="Tice H."/>
            <person name="Pitluck S."/>
            <person name="Sims D."/>
            <person name="Brettin T."/>
            <person name="Bruce D."/>
            <person name="Detter J.C."/>
            <person name="Han C."/>
            <person name="Tapia R."/>
            <person name="Brainard J."/>
            <person name="Schmutz J."/>
            <person name="Larimer F."/>
            <person name="Land M."/>
            <person name="Hauser L."/>
            <person name="Kyrpides N."/>
            <person name="Kim E."/>
            <person name="Ensigns S.A."/>
            <person name="Richardson P."/>
        </authorList>
    </citation>
    <scope>NUCLEOTIDE SEQUENCE [LARGE SCALE GENOMIC DNA]</scope>
    <source>
        <strain evidence="5">ATCC BAA-1158 / Py2</strain>
    </source>
</reference>
<keyword evidence="1 2" id="KW-0238">DNA-binding</keyword>
<evidence type="ECO:0000256" key="2">
    <source>
        <dbReference type="PROSITE-ProRule" id="PRU00335"/>
    </source>
</evidence>
<dbReference type="Gene3D" id="1.10.10.60">
    <property type="entry name" value="Homeodomain-like"/>
    <property type="match status" value="1"/>
</dbReference>
<sequence length="215" mass="24503">MPRKTAARKTAAKGEERRQNRFASELFQGELSPRHRDVLEAAASLFAERGYAATSVREIGERVGLLGGSLYHYIKSKEALFVRIHDIALEVAGDRIRAAVEVQTDPWDRLEAACVTMLEIQLDPHSITMPLMNDLQAVPAEVREQLIARRDSFEKIFSDLVADLPLSPQIDRSVYRLLLLTLLNNTSSWYREGRLSPKEIARQIVFIFHQRAEYN</sequence>
<dbReference type="PRINTS" id="PR00455">
    <property type="entry name" value="HTHTETR"/>
</dbReference>
<dbReference type="HOGENOM" id="CLU_069356_12_4_5"/>
<evidence type="ECO:0000256" key="1">
    <source>
        <dbReference type="ARBA" id="ARBA00023125"/>
    </source>
</evidence>
<dbReference type="eggNOG" id="COG1309">
    <property type="taxonomic scope" value="Bacteria"/>
</dbReference>
<dbReference type="OrthoDB" id="9795242at2"/>
<organism evidence="4 5">
    <name type="scientific">Xanthobacter autotrophicus (strain ATCC BAA-1158 / Py2)</name>
    <dbReference type="NCBI Taxonomy" id="78245"/>
    <lineage>
        <taxon>Bacteria</taxon>
        <taxon>Pseudomonadati</taxon>
        <taxon>Pseudomonadota</taxon>
        <taxon>Alphaproteobacteria</taxon>
        <taxon>Hyphomicrobiales</taxon>
        <taxon>Xanthobacteraceae</taxon>
        <taxon>Xanthobacter</taxon>
    </lineage>
</organism>
<feature type="domain" description="HTH tetR-type" evidence="3">
    <location>
        <begin position="32"/>
        <end position="92"/>
    </location>
</feature>
<feature type="DNA-binding region" description="H-T-H motif" evidence="2">
    <location>
        <begin position="55"/>
        <end position="74"/>
    </location>
</feature>
<dbReference type="InterPro" id="IPR041490">
    <property type="entry name" value="KstR2_TetR_C"/>
</dbReference>
<dbReference type="InterPro" id="IPR001647">
    <property type="entry name" value="HTH_TetR"/>
</dbReference>
<dbReference type="Pfam" id="PF00440">
    <property type="entry name" value="TetR_N"/>
    <property type="match status" value="1"/>
</dbReference>
<dbReference type="AlphaFoldDB" id="A7ICY6"/>
<dbReference type="InterPro" id="IPR009057">
    <property type="entry name" value="Homeodomain-like_sf"/>
</dbReference>
<keyword evidence="5" id="KW-1185">Reference proteome</keyword>
<dbReference type="PANTHER" id="PTHR30055">
    <property type="entry name" value="HTH-TYPE TRANSCRIPTIONAL REGULATOR RUTR"/>
    <property type="match status" value="1"/>
</dbReference>
<dbReference type="PANTHER" id="PTHR30055:SF226">
    <property type="entry name" value="HTH-TYPE TRANSCRIPTIONAL REGULATOR PKSA"/>
    <property type="match status" value="1"/>
</dbReference>